<reference evidence="2 3" key="1">
    <citation type="journal article" date="2024" name="Chem. Sci.">
        <title>Discovery of megapolipeptins by genome mining of a Burkholderiales bacteria collection.</title>
        <authorList>
            <person name="Paulo B.S."/>
            <person name="Recchia M.J.J."/>
            <person name="Lee S."/>
            <person name="Fergusson C.H."/>
            <person name="Romanowski S.B."/>
            <person name="Hernandez A."/>
            <person name="Krull N."/>
            <person name="Liu D.Y."/>
            <person name="Cavanagh H."/>
            <person name="Bos A."/>
            <person name="Gray C.A."/>
            <person name="Murphy B.T."/>
            <person name="Linington R.G."/>
            <person name="Eustaquio A.S."/>
        </authorList>
    </citation>
    <scope>NUCLEOTIDE SEQUENCE [LARGE SCALE GENOMIC DNA]</scope>
    <source>
        <strain evidence="2 3">RL17-379-BIB-C</strain>
    </source>
</reference>
<feature type="transmembrane region" description="Helical" evidence="1">
    <location>
        <begin position="149"/>
        <end position="182"/>
    </location>
</feature>
<sequence length="747" mass="82991">MISTPRRYEIECLTFGIVFIAVLSQLHFSTNPGSTGNVEQWLNLTNAVFYGKQDFLFSYGPLIWLTGAATSTYSLVTYWTSAIFIATVQAFFWAVLFSLSFRGRGYLLLALAYFLFFSSLLLPCAYFLWPLAIVAYFEFSQPIPIKLKGRWLVALGVIAGFSMYVRFFYGTLAAATFGSYYLSRAITERNPRELLLVAAGTVIGYIAFGLIILHQSADLINYFVINSELSFGNSVDMTMDVINTQGTFVAAGLVWLFLNIFALRRRMILFLTVNALFVLLLKLGFSRTDHYLGYFVIPAVATACIMLFDGSRQGKMLFLCTLGALYYVSVNPIYPGAVTVNSLAPGVDFSKPYQQRMAEAYAQFKLPDSVVQKIGNTAIDVYPYNNEYAFANKLNYVHRPLFQNYMTLTPKLDAMNQKFFEGANRPRFVLWTSGIACGGKDCNPFKGFDDKYALNEDPLTVSALLLNYHIVDTFAARNGIPAALLQENATHTPYVERTISSQPMRLGQWYPVLAQGSGVLKLQPHLKFTLAGRIRNLLFRGAVLNVRYRLESGDVHQFRTNILNSPSGIWVSPLLADFHLQGPRVESVMLTTTSTGYFQPEFKADWVVVPVNAVQPAQVQFDPAQPVTCDGSLDAANGQSPMPSHVEASGALKLRGWLALSAKDGIRFRRTLVSLTDSKGGRRFFETSGLDRPDVAAVYGNDAVGSSGFESQIDTAGLHGTYQIGLAGFYDDRLFVCPQFKAPVSIH</sequence>
<keyword evidence="1" id="KW-1133">Transmembrane helix</keyword>
<evidence type="ECO:0000313" key="3">
    <source>
        <dbReference type="Proteomes" id="UP001629288"/>
    </source>
</evidence>
<evidence type="ECO:0000256" key="1">
    <source>
        <dbReference type="SAM" id="Phobius"/>
    </source>
</evidence>
<evidence type="ECO:0000313" key="2">
    <source>
        <dbReference type="EMBL" id="MFM0443100.1"/>
    </source>
</evidence>
<protein>
    <submittedName>
        <fullName evidence="2">Uncharacterized protein</fullName>
    </submittedName>
</protein>
<comment type="caution">
    <text evidence="2">The sequence shown here is derived from an EMBL/GenBank/DDBJ whole genome shotgun (WGS) entry which is preliminary data.</text>
</comment>
<feature type="transmembrane region" description="Helical" evidence="1">
    <location>
        <begin position="316"/>
        <end position="334"/>
    </location>
</feature>
<dbReference type="Proteomes" id="UP001629288">
    <property type="component" value="Unassembled WGS sequence"/>
</dbReference>
<keyword evidence="1" id="KW-0812">Transmembrane</keyword>
<keyword evidence="3" id="KW-1185">Reference proteome</keyword>
<proteinExistence type="predicted"/>
<name>A0ABW9BZ48_9BURK</name>
<dbReference type="EMBL" id="JAQQDH010000001">
    <property type="protein sequence ID" value="MFM0443100.1"/>
    <property type="molecule type" value="Genomic_DNA"/>
</dbReference>
<gene>
    <name evidence="2" type="ORF">PQR00_05835</name>
</gene>
<feature type="transmembrane region" description="Helical" evidence="1">
    <location>
        <begin position="194"/>
        <end position="213"/>
    </location>
</feature>
<organism evidence="2 3">
    <name type="scientific">Paraburkholderia strydomiana</name>
    <dbReference type="NCBI Taxonomy" id="1245417"/>
    <lineage>
        <taxon>Bacteria</taxon>
        <taxon>Pseudomonadati</taxon>
        <taxon>Pseudomonadota</taxon>
        <taxon>Betaproteobacteria</taxon>
        <taxon>Burkholderiales</taxon>
        <taxon>Burkholderiaceae</taxon>
        <taxon>Paraburkholderia</taxon>
    </lineage>
</organism>
<feature type="transmembrane region" description="Helical" evidence="1">
    <location>
        <begin position="268"/>
        <end position="285"/>
    </location>
</feature>
<dbReference type="RefSeq" id="WP_408127190.1">
    <property type="nucleotide sequence ID" value="NZ_JAQQDH010000001.1"/>
</dbReference>
<accession>A0ABW9BZ48</accession>
<feature type="transmembrane region" description="Helical" evidence="1">
    <location>
        <begin position="78"/>
        <end position="99"/>
    </location>
</feature>
<feature type="transmembrane region" description="Helical" evidence="1">
    <location>
        <begin position="106"/>
        <end position="129"/>
    </location>
</feature>
<feature type="transmembrane region" description="Helical" evidence="1">
    <location>
        <begin position="242"/>
        <end position="261"/>
    </location>
</feature>
<keyword evidence="1" id="KW-0472">Membrane</keyword>
<feature type="transmembrane region" description="Helical" evidence="1">
    <location>
        <begin position="291"/>
        <end position="309"/>
    </location>
</feature>